<protein>
    <submittedName>
        <fullName evidence="2">DUF992 domain-containing protein</fullName>
    </submittedName>
</protein>
<comment type="caution">
    <text evidence="2">The sequence shown here is derived from an EMBL/GenBank/DDBJ whole genome shotgun (WGS) entry which is preliminary data.</text>
</comment>
<evidence type="ECO:0000256" key="1">
    <source>
        <dbReference type="SAM" id="SignalP"/>
    </source>
</evidence>
<name>A0ABP3QIW8_9PROT</name>
<dbReference type="Pfam" id="PF06186">
    <property type="entry name" value="DUF992"/>
    <property type="match status" value="1"/>
</dbReference>
<sequence>MRKLFLLASAASLGVLTMFNPAAAAPHGVKVGMLTCHVHSGWGYVVGSSKEMDCAYRPRHGGPDRYTGSITKLGVDIGYTSAGTLVWDVVAPSSDIRSGALEGEYAGATASATVGVGVGANVLVGGLDKSIALQPVSVEGNTGLNVSGGIGEMSLKARVQSGDRR</sequence>
<dbReference type="InterPro" id="IPR009333">
    <property type="entry name" value="DUF992"/>
</dbReference>
<feature type="chain" id="PRO_5045831031" evidence="1">
    <location>
        <begin position="25"/>
        <end position="165"/>
    </location>
</feature>
<evidence type="ECO:0000313" key="2">
    <source>
        <dbReference type="EMBL" id="GAA0588306.1"/>
    </source>
</evidence>
<accession>A0ABP3QIW8</accession>
<keyword evidence="3" id="KW-1185">Reference proteome</keyword>
<evidence type="ECO:0000313" key="3">
    <source>
        <dbReference type="Proteomes" id="UP001499951"/>
    </source>
</evidence>
<dbReference type="RefSeq" id="WP_166934760.1">
    <property type="nucleotide sequence ID" value="NZ_BAAADD010000014.1"/>
</dbReference>
<dbReference type="EMBL" id="BAAADD010000014">
    <property type="protein sequence ID" value="GAA0588306.1"/>
    <property type="molecule type" value="Genomic_DNA"/>
</dbReference>
<dbReference type="Proteomes" id="UP001499951">
    <property type="component" value="Unassembled WGS sequence"/>
</dbReference>
<organism evidence="2 3">
    <name type="scientific">Rhizomicrobium electricum</name>
    <dbReference type="NCBI Taxonomy" id="480070"/>
    <lineage>
        <taxon>Bacteria</taxon>
        <taxon>Pseudomonadati</taxon>
        <taxon>Pseudomonadota</taxon>
        <taxon>Alphaproteobacteria</taxon>
        <taxon>Micropepsales</taxon>
        <taxon>Micropepsaceae</taxon>
        <taxon>Rhizomicrobium</taxon>
    </lineage>
</organism>
<reference evidence="3" key="1">
    <citation type="journal article" date="2019" name="Int. J. Syst. Evol. Microbiol.">
        <title>The Global Catalogue of Microorganisms (GCM) 10K type strain sequencing project: providing services to taxonomists for standard genome sequencing and annotation.</title>
        <authorList>
            <consortium name="The Broad Institute Genomics Platform"/>
            <consortium name="The Broad Institute Genome Sequencing Center for Infectious Disease"/>
            <person name="Wu L."/>
            <person name="Ma J."/>
        </authorList>
    </citation>
    <scope>NUCLEOTIDE SEQUENCE [LARGE SCALE GENOMIC DNA]</scope>
    <source>
        <strain evidence="3">JCM 15089</strain>
    </source>
</reference>
<feature type="signal peptide" evidence="1">
    <location>
        <begin position="1"/>
        <end position="24"/>
    </location>
</feature>
<proteinExistence type="predicted"/>
<keyword evidence="1" id="KW-0732">Signal</keyword>
<gene>
    <name evidence="2" type="ORF">GCM10008942_41640</name>
</gene>